<keyword evidence="2" id="KW-1185">Reference proteome</keyword>
<evidence type="ECO:0000313" key="2">
    <source>
        <dbReference type="Proteomes" id="UP000237347"/>
    </source>
</evidence>
<dbReference type="Proteomes" id="UP000237347">
    <property type="component" value="Unassembled WGS sequence"/>
</dbReference>
<feature type="non-terminal residue" evidence="1">
    <location>
        <position position="1"/>
    </location>
</feature>
<name>A0AAW0LXK7_QUESU</name>
<organism evidence="1 2">
    <name type="scientific">Quercus suber</name>
    <name type="common">Cork oak</name>
    <dbReference type="NCBI Taxonomy" id="58331"/>
    <lineage>
        <taxon>Eukaryota</taxon>
        <taxon>Viridiplantae</taxon>
        <taxon>Streptophyta</taxon>
        <taxon>Embryophyta</taxon>
        <taxon>Tracheophyta</taxon>
        <taxon>Spermatophyta</taxon>
        <taxon>Magnoliopsida</taxon>
        <taxon>eudicotyledons</taxon>
        <taxon>Gunneridae</taxon>
        <taxon>Pentapetalae</taxon>
        <taxon>rosids</taxon>
        <taxon>fabids</taxon>
        <taxon>Fagales</taxon>
        <taxon>Fagaceae</taxon>
        <taxon>Quercus</taxon>
    </lineage>
</organism>
<sequence length="49" mass="5430">LVFLFGSKTSISLQRSGCSIYSSSWAVSVGRASMERRKSIRTSASKVMW</sequence>
<evidence type="ECO:0000313" key="1">
    <source>
        <dbReference type="EMBL" id="KAK7855357.1"/>
    </source>
</evidence>
<gene>
    <name evidence="1" type="ORF">CFP56_028320</name>
</gene>
<protein>
    <submittedName>
        <fullName evidence="1">Uncharacterized protein</fullName>
    </submittedName>
</protein>
<dbReference type="EMBL" id="PKMF04000046">
    <property type="protein sequence ID" value="KAK7855357.1"/>
    <property type="molecule type" value="Genomic_DNA"/>
</dbReference>
<accession>A0AAW0LXK7</accession>
<reference evidence="1 2" key="1">
    <citation type="journal article" date="2018" name="Sci. Data">
        <title>The draft genome sequence of cork oak.</title>
        <authorList>
            <person name="Ramos A.M."/>
            <person name="Usie A."/>
            <person name="Barbosa P."/>
            <person name="Barros P.M."/>
            <person name="Capote T."/>
            <person name="Chaves I."/>
            <person name="Simoes F."/>
            <person name="Abreu I."/>
            <person name="Carrasquinho I."/>
            <person name="Faro C."/>
            <person name="Guimaraes J.B."/>
            <person name="Mendonca D."/>
            <person name="Nobrega F."/>
            <person name="Rodrigues L."/>
            <person name="Saibo N.J.M."/>
            <person name="Varela M.C."/>
            <person name="Egas C."/>
            <person name="Matos J."/>
            <person name="Miguel C.M."/>
            <person name="Oliveira M.M."/>
            <person name="Ricardo C.P."/>
            <person name="Goncalves S."/>
        </authorList>
    </citation>
    <scope>NUCLEOTIDE SEQUENCE [LARGE SCALE GENOMIC DNA]</scope>
    <source>
        <strain evidence="2">cv. HL8</strain>
    </source>
</reference>
<proteinExistence type="predicted"/>
<comment type="caution">
    <text evidence="1">The sequence shown here is derived from an EMBL/GenBank/DDBJ whole genome shotgun (WGS) entry which is preliminary data.</text>
</comment>
<dbReference type="AlphaFoldDB" id="A0AAW0LXK7"/>